<dbReference type="Proteomes" id="UP001302126">
    <property type="component" value="Unassembled WGS sequence"/>
</dbReference>
<evidence type="ECO:0000313" key="3">
    <source>
        <dbReference type="Proteomes" id="UP001302126"/>
    </source>
</evidence>
<accession>A0AAN6X1V1</accession>
<keyword evidence="3" id="KW-1185">Reference proteome</keyword>
<name>A0AAN6X1V1_9PEZI</name>
<dbReference type="EMBL" id="MU864354">
    <property type="protein sequence ID" value="KAK4192454.1"/>
    <property type="molecule type" value="Genomic_DNA"/>
</dbReference>
<organism evidence="2 3">
    <name type="scientific">Podospora australis</name>
    <dbReference type="NCBI Taxonomy" id="1536484"/>
    <lineage>
        <taxon>Eukaryota</taxon>
        <taxon>Fungi</taxon>
        <taxon>Dikarya</taxon>
        <taxon>Ascomycota</taxon>
        <taxon>Pezizomycotina</taxon>
        <taxon>Sordariomycetes</taxon>
        <taxon>Sordariomycetidae</taxon>
        <taxon>Sordariales</taxon>
        <taxon>Podosporaceae</taxon>
        <taxon>Podospora</taxon>
    </lineage>
</organism>
<feature type="region of interest" description="Disordered" evidence="1">
    <location>
        <begin position="63"/>
        <end position="143"/>
    </location>
</feature>
<gene>
    <name evidence="2" type="ORF">QBC35DRAFT_223509</name>
</gene>
<protein>
    <submittedName>
        <fullName evidence="2">Uncharacterized protein</fullName>
    </submittedName>
</protein>
<reference evidence="2" key="1">
    <citation type="journal article" date="2023" name="Mol. Phylogenet. Evol.">
        <title>Genome-scale phylogeny and comparative genomics of the fungal order Sordariales.</title>
        <authorList>
            <person name="Hensen N."/>
            <person name="Bonometti L."/>
            <person name="Westerberg I."/>
            <person name="Brannstrom I.O."/>
            <person name="Guillou S."/>
            <person name="Cros-Aarteil S."/>
            <person name="Calhoun S."/>
            <person name="Haridas S."/>
            <person name="Kuo A."/>
            <person name="Mondo S."/>
            <person name="Pangilinan J."/>
            <person name="Riley R."/>
            <person name="LaButti K."/>
            <person name="Andreopoulos B."/>
            <person name="Lipzen A."/>
            <person name="Chen C."/>
            <person name="Yan M."/>
            <person name="Daum C."/>
            <person name="Ng V."/>
            <person name="Clum A."/>
            <person name="Steindorff A."/>
            <person name="Ohm R.A."/>
            <person name="Martin F."/>
            <person name="Silar P."/>
            <person name="Natvig D.O."/>
            <person name="Lalanne C."/>
            <person name="Gautier V."/>
            <person name="Ament-Velasquez S.L."/>
            <person name="Kruys A."/>
            <person name="Hutchinson M.I."/>
            <person name="Powell A.J."/>
            <person name="Barry K."/>
            <person name="Miller A.N."/>
            <person name="Grigoriev I.V."/>
            <person name="Debuchy R."/>
            <person name="Gladieux P."/>
            <person name="Hiltunen Thoren M."/>
            <person name="Johannesson H."/>
        </authorList>
    </citation>
    <scope>NUCLEOTIDE SEQUENCE</scope>
    <source>
        <strain evidence="2">PSN309</strain>
    </source>
</reference>
<comment type="caution">
    <text evidence="2">The sequence shown here is derived from an EMBL/GenBank/DDBJ whole genome shotgun (WGS) entry which is preliminary data.</text>
</comment>
<feature type="compositionally biased region" description="Basic and acidic residues" evidence="1">
    <location>
        <begin position="96"/>
        <end position="111"/>
    </location>
</feature>
<feature type="compositionally biased region" description="Polar residues" evidence="1">
    <location>
        <begin position="112"/>
        <end position="128"/>
    </location>
</feature>
<reference evidence="2" key="2">
    <citation type="submission" date="2023-05" db="EMBL/GenBank/DDBJ databases">
        <authorList>
            <consortium name="Lawrence Berkeley National Laboratory"/>
            <person name="Steindorff A."/>
            <person name="Hensen N."/>
            <person name="Bonometti L."/>
            <person name="Westerberg I."/>
            <person name="Brannstrom I.O."/>
            <person name="Guillou S."/>
            <person name="Cros-Aarteil S."/>
            <person name="Calhoun S."/>
            <person name="Haridas S."/>
            <person name="Kuo A."/>
            <person name="Mondo S."/>
            <person name="Pangilinan J."/>
            <person name="Riley R."/>
            <person name="Labutti K."/>
            <person name="Andreopoulos B."/>
            <person name="Lipzen A."/>
            <person name="Chen C."/>
            <person name="Yanf M."/>
            <person name="Daum C."/>
            <person name="Ng V."/>
            <person name="Clum A."/>
            <person name="Ohm R."/>
            <person name="Martin F."/>
            <person name="Silar P."/>
            <person name="Natvig D."/>
            <person name="Lalanne C."/>
            <person name="Gautier V."/>
            <person name="Ament-Velasquez S.L."/>
            <person name="Kruys A."/>
            <person name="Hutchinson M.I."/>
            <person name="Powell A.J."/>
            <person name="Barry K."/>
            <person name="Miller A.N."/>
            <person name="Grigoriev I.V."/>
            <person name="Debuchy R."/>
            <person name="Gladieux P."/>
            <person name="Thoren M.H."/>
            <person name="Johannesson H."/>
        </authorList>
    </citation>
    <scope>NUCLEOTIDE SEQUENCE</scope>
    <source>
        <strain evidence="2">PSN309</strain>
    </source>
</reference>
<evidence type="ECO:0000256" key="1">
    <source>
        <dbReference type="SAM" id="MobiDB-lite"/>
    </source>
</evidence>
<dbReference type="AlphaFoldDB" id="A0AAN6X1V1"/>
<sequence>MVFLKTEPKKSSFCSLDERCSALNIFPSYIRHRIRHWQVWMRNNMSVDSTEYFSIREVDVSLSTQPADGQPHGAIAHAQDPLLNGEHPKTGTTASRMDEDHTEISEKRSDENSSVPERSAEISSTTPPMSDRDSTLSDLPELGPVEDDAVSMWLISQSSRIGPLFLPAAPRTPSETLNDLSTMCSAFPGQAFTEEGYPLEVVLDDAIEGSASTEGDSELNHR</sequence>
<proteinExistence type="predicted"/>
<evidence type="ECO:0000313" key="2">
    <source>
        <dbReference type="EMBL" id="KAK4192454.1"/>
    </source>
</evidence>